<dbReference type="AlphaFoldDB" id="A0A420VXT8"/>
<comment type="caution">
    <text evidence="1">The sequence shown here is derived from an EMBL/GenBank/DDBJ whole genome shotgun (WGS) entry which is preliminary data.</text>
</comment>
<accession>A0A420VXT8</accession>
<gene>
    <name evidence="1" type="ORF">D7322_13630</name>
</gene>
<dbReference type="OrthoDB" id="771468at2"/>
<evidence type="ECO:0000313" key="1">
    <source>
        <dbReference type="EMBL" id="RKO71190.1"/>
    </source>
</evidence>
<dbReference type="RefSeq" id="WP_121124740.1">
    <property type="nucleotide sequence ID" value="NZ_CP158959.1"/>
</dbReference>
<organism evidence="1 2">
    <name type="scientific">Sphingobacterium puteale</name>
    <dbReference type="NCBI Taxonomy" id="2420510"/>
    <lineage>
        <taxon>Bacteria</taxon>
        <taxon>Pseudomonadati</taxon>
        <taxon>Bacteroidota</taxon>
        <taxon>Sphingobacteriia</taxon>
        <taxon>Sphingobacteriales</taxon>
        <taxon>Sphingobacteriaceae</taxon>
        <taxon>Sphingobacterium</taxon>
    </lineage>
</organism>
<sequence length="166" mass="19095">MRKVVFKDVDGKTKKLMLCHAKGGVYLFGYYSLQDSFADWDHFFYTMEDAIECCFEDYDVNEEDWIIIADQPENCQQDFIIPTRIKGREVGKPVFGRLQQFVKGQWVDYEISENCISFDGLTGDERLLTTGLVFEYEKALIEDKAKATKILTALNFGKPSIDTIIG</sequence>
<reference evidence="1 2" key="1">
    <citation type="submission" date="2018-10" db="EMBL/GenBank/DDBJ databases">
        <title>Sphingobacterium sp. M05W1-28.</title>
        <authorList>
            <person name="Cai H."/>
        </authorList>
    </citation>
    <scope>NUCLEOTIDE SEQUENCE [LARGE SCALE GENOMIC DNA]</scope>
    <source>
        <strain evidence="1 2">M05W1-28</strain>
    </source>
</reference>
<protein>
    <submittedName>
        <fullName evidence="1">Uncharacterized protein</fullName>
    </submittedName>
</protein>
<evidence type="ECO:0000313" key="2">
    <source>
        <dbReference type="Proteomes" id="UP000282423"/>
    </source>
</evidence>
<dbReference type="Proteomes" id="UP000282423">
    <property type="component" value="Unassembled WGS sequence"/>
</dbReference>
<dbReference type="EMBL" id="RBWS01000009">
    <property type="protein sequence ID" value="RKO71190.1"/>
    <property type="molecule type" value="Genomic_DNA"/>
</dbReference>
<keyword evidence="2" id="KW-1185">Reference proteome</keyword>
<proteinExistence type="predicted"/>
<name>A0A420VXT8_9SPHI</name>